<gene>
    <name evidence="2" type="ORF">CT19425_MP20454</name>
</gene>
<proteinExistence type="predicted"/>
<evidence type="ECO:0000313" key="2">
    <source>
        <dbReference type="EMBL" id="SPK74744.1"/>
    </source>
</evidence>
<accession>A0A375IJ29</accession>
<keyword evidence="2" id="KW-0614">Plasmid</keyword>
<dbReference type="Proteomes" id="UP000255505">
    <property type="component" value="Plasmid II"/>
</dbReference>
<dbReference type="EMBL" id="LT991977">
    <property type="protein sequence ID" value="SPK74744.1"/>
    <property type="molecule type" value="Genomic_DNA"/>
</dbReference>
<organism evidence="2 3">
    <name type="scientific">Cupriavidus taiwanensis</name>
    <dbReference type="NCBI Taxonomy" id="164546"/>
    <lineage>
        <taxon>Bacteria</taxon>
        <taxon>Pseudomonadati</taxon>
        <taxon>Pseudomonadota</taxon>
        <taxon>Betaproteobacteria</taxon>
        <taxon>Burkholderiales</taxon>
        <taxon>Burkholderiaceae</taxon>
        <taxon>Cupriavidus</taxon>
    </lineage>
</organism>
<dbReference type="AlphaFoldDB" id="A0A375IJ29"/>
<evidence type="ECO:0000313" key="3">
    <source>
        <dbReference type="Proteomes" id="UP000255505"/>
    </source>
</evidence>
<geneLocation type="plasmid" evidence="2">
    <name>II</name>
</geneLocation>
<reference evidence="2 3" key="1">
    <citation type="submission" date="2018-01" db="EMBL/GenBank/DDBJ databases">
        <authorList>
            <person name="Gaut B.S."/>
            <person name="Morton B.R."/>
            <person name="Clegg M.T."/>
            <person name="Duvall M.R."/>
        </authorList>
    </citation>
    <scope>NUCLEOTIDE SEQUENCE [LARGE SCALE GENOMIC DNA]</scope>
    <source>
        <strain evidence="2">Cupriavidus taiwanensis LMG 19425</strain>
        <plasmid evidence="3">Plasmid ii</plasmid>
    </source>
</reference>
<evidence type="ECO:0000256" key="1">
    <source>
        <dbReference type="SAM" id="MobiDB-lite"/>
    </source>
</evidence>
<feature type="region of interest" description="Disordered" evidence="1">
    <location>
        <begin position="19"/>
        <end position="66"/>
    </location>
</feature>
<protein>
    <submittedName>
        <fullName evidence="2">Uncharacterized protein</fullName>
    </submittedName>
</protein>
<name>A0A375IJ29_9BURK</name>
<sequence length="66" mass="6808">MPGSGLASAICNLSLDAAPANARRRDSEGGPAVDPDITPQRTGSFRPMPARDPFLSDGAKTLPPAF</sequence>